<sequence length="85" mass="9017">MYKVPSLLGLFELNWLLETAAMVLMVDNIYSLCCNCGVVYPLGPRADGPDSIPEEAKASTALFASAGTKLTLLTQGACNTTQNSC</sequence>
<keyword evidence="2" id="KW-1185">Reference proteome</keyword>
<keyword evidence="1" id="KW-0732">Signal</keyword>
<feature type="chain" id="PRO_5037379951" evidence="1">
    <location>
        <begin position="22"/>
        <end position="85"/>
    </location>
</feature>
<protein>
    <submittedName>
        <fullName evidence="3">Uncharacterized protein</fullName>
    </submittedName>
</protein>
<name>A0A915I2W2_ROMCU</name>
<evidence type="ECO:0000313" key="2">
    <source>
        <dbReference type="Proteomes" id="UP000887565"/>
    </source>
</evidence>
<dbReference type="WBParaSite" id="nRc.2.0.1.t08175-RA">
    <property type="protein sequence ID" value="nRc.2.0.1.t08175-RA"/>
    <property type="gene ID" value="nRc.2.0.1.g08175"/>
</dbReference>
<dbReference type="AlphaFoldDB" id="A0A915I2W2"/>
<evidence type="ECO:0000256" key="1">
    <source>
        <dbReference type="SAM" id="SignalP"/>
    </source>
</evidence>
<dbReference type="Proteomes" id="UP000887565">
    <property type="component" value="Unplaced"/>
</dbReference>
<evidence type="ECO:0000313" key="3">
    <source>
        <dbReference type="WBParaSite" id="nRc.2.0.1.t08175-RA"/>
    </source>
</evidence>
<feature type="signal peptide" evidence="1">
    <location>
        <begin position="1"/>
        <end position="21"/>
    </location>
</feature>
<organism evidence="2 3">
    <name type="scientific">Romanomermis culicivorax</name>
    <name type="common">Nematode worm</name>
    <dbReference type="NCBI Taxonomy" id="13658"/>
    <lineage>
        <taxon>Eukaryota</taxon>
        <taxon>Metazoa</taxon>
        <taxon>Ecdysozoa</taxon>
        <taxon>Nematoda</taxon>
        <taxon>Enoplea</taxon>
        <taxon>Dorylaimia</taxon>
        <taxon>Mermithida</taxon>
        <taxon>Mermithoidea</taxon>
        <taxon>Mermithidae</taxon>
        <taxon>Romanomermis</taxon>
    </lineage>
</organism>
<reference evidence="3" key="1">
    <citation type="submission" date="2022-11" db="UniProtKB">
        <authorList>
            <consortium name="WormBaseParasite"/>
        </authorList>
    </citation>
    <scope>IDENTIFICATION</scope>
</reference>
<proteinExistence type="predicted"/>
<accession>A0A915I2W2</accession>